<organism evidence="3 4">
    <name type="scientific">Peribacillus faecalis</name>
    <dbReference type="NCBI Taxonomy" id="2772559"/>
    <lineage>
        <taxon>Bacteria</taxon>
        <taxon>Bacillati</taxon>
        <taxon>Bacillota</taxon>
        <taxon>Bacilli</taxon>
        <taxon>Bacillales</taxon>
        <taxon>Bacillaceae</taxon>
        <taxon>Peribacillus</taxon>
    </lineage>
</organism>
<keyword evidence="1" id="KW-0812">Transmembrane</keyword>
<dbReference type="InterPro" id="IPR051675">
    <property type="entry name" value="Endo/Exo/Phosphatase_dom_1"/>
</dbReference>
<keyword evidence="1" id="KW-0472">Membrane</keyword>
<comment type="caution">
    <text evidence="3">The sequence shown here is derived from an EMBL/GenBank/DDBJ whole genome shotgun (WGS) entry which is preliminary data.</text>
</comment>
<dbReference type="InterPro" id="IPR019554">
    <property type="entry name" value="Soluble_ligand-bd"/>
</dbReference>
<dbReference type="AlphaFoldDB" id="A0A927CYH2"/>
<gene>
    <name evidence="3" type="ORF">IEO70_16700</name>
</gene>
<reference evidence="3" key="1">
    <citation type="submission" date="2020-09" db="EMBL/GenBank/DDBJ databases">
        <title>Bacillus faecalis sp. nov., a moderately halophilic bacterium isolated from cow faeces.</title>
        <authorList>
            <person name="Jiang L."/>
            <person name="Lee J."/>
        </authorList>
    </citation>
    <scope>NUCLEOTIDE SEQUENCE</scope>
    <source>
        <strain evidence="3">AGMB 02131</strain>
    </source>
</reference>
<evidence type="ECO:0000256" key="1">
    <source>
        <dbReference type="SAM" id="Phobius"/>
    </source>
</evidence>
<dbReference type="Gene3D" id="1.10.150.310">
    <property type="entry name" value="Tex RuvX-like domain-like"/>
    <property type="match status" value="1"/>
</dbReference>
<evidence type="ECO:0000313" key="3">
    <source>
        <dbReference type="EMBL" id="MBD3109981.1"/>
    </source>
</evidence>
<dbReference type="InterPro" id="IPR010994">
    <property type="entry name" value="RuvA_2-like"/>
</dbReference>
<dbReference type="Gene3D" id="3.10.560.10">
    <property type="entry name" value="Outer membrane lipoprotein wza domain like"/>
    <property type="match status" value="1"/>
</dbReference>
<evidence type="ECO:0000313" key="4">
    <source>
        <dbReference type="Proteomes" id="UP000602076"/>
    </source>
</evidence>
<keyword evidence="4" id="KW-1185">Reference proteome</keyword>
<dbReference type="Proteomes" id="UP000602076">
    <property type="component" value="Unassembled WGS sequence"/>
</dbReference>
<accession>A0A927CYH2</accession>
<name>A0A927CYH2_9BACI</name>
<feature type="domain" description="Helix-hairpin-helix DNA-binding motif class 1" evidence="2">
    <location>
        <begin position="159"/>
        <end position="178"/>
    </location>
</feature>
<dbReference type="Pfam" id="PF10531">
    <property type="entry name" value="SLBB"/>
    <property type="match status" value="1"/>
</dbReference>
<dbReference type="PANTHER" id="PTHR21180:SF32">
    <property type="entry name" value="ENDONUCLEASE_EXONUCLEASE_PHOSPHATASE FAMILY DOMAIN-CONTAINING PROTEIN 1"/>
    <property type="match status" value="1"/>
</dbReference>
<dbReference type="GO" id="GO:0006281">
    <property type="term" value="P:DNA repair"/>
    <property type="evidence" value="ECO:0007669"/>
    <property type="project" value="InterPro"/>
</dbReference>
<proteinExistence type="predicted"/>
<dbReference type="Pfam" id="PF12836">
    <property type="entry name" value="HHH_3"/>
    <property type="match status" value="1"/>
</dbReference>
<dbReference type="PANTHER" id="PTHR21180">
    <property type="entry name" value="ENDONUCLEASE/EXONUCLEASE/PHOSPHATASE FAMILY DOMAIN-CONTAINING PROTEIN 1"/>
    <property type="match status" value="1"/>
</dbReference>
<dbReference type="SUPFAM" id="SSF47781">
    <property type="entry name" value="RuvA domain 2-like"/>
    <property type="match status" value="1"/>
</dbReference>
<feature type="domain" description="Helix-hairpin-helix DNA-binding motif class 1" evidence="2">
    <location>
        <begin position="189"/>
        <end position="208"/>
    </location>
</feature>
<dbReference type="GO" id="GO:0003677">
    <property type="term" value="F:DNA binding"/>
    <property type="evidence" value="ECO:0007669"/>
    <property type="project" value="InterPro"/>
</dbReference>
<protein>
    <submittedName>
        <fullName evidence="3">Helix-hairpin-helix domain-containing protein</fullName>
    </submittedName>
</protein>
<sequence>MFLSLKNYKWHIFAGVTAIVVIFFSWTFFNQEEEQGEDLFADLSKTEDIQSQVEEVSHAPVEPQEVKVDVKGAVLSPGLYSALQGERVYDLIQKAGGFTEEADGNRVNLAQIVEDQMVIYVPVIGEEGDNALEQNSVGNSSTGGGEEGQKVNLNNADENELQTLPGIGPSKAEAIIQYRSENGPFQSIEDLKNVSGIGEKTFEKLKENIAI</sequence>
<dbReference type="InterPro" id="IPR003583">
    <property type="entry name" value="Hlx-hairpin-Hlx_DNA-bd_motif"/>
</dbReference>
<dbReference type="EMBL" id="JACXSI010000050">
    <property type="protein sequence ID" value="MBD3109981.1"/>
    <property type="molecule type" value="Genomic_DNA"/>
</dbReference>
<dbReference type="GO" id="GO:0015627">
    <property type="term" value="C:type II protein secretion system complex"/>
    <property type="evidence" value="ECO:0007669"/>
    <property type="project" value="TreeGrafter"/>
</dbReference>
<dbReference type="SMART" id="SM00278">
    <property type="entry name" value="HhH1"/>
    <property type="match status" value="2"/>
</dbReference>
<feature type="transmembrane region" description="Helical" evidence="1">
    <location>
        <begin position="12"/>
        <end position="29"/>
    </location>
</feature>
<dbReference type="GO" id="GO:0015628">
    <property type="term" value="P:protein secretion by the type II secretion system"/>
    <property type="evidence" value="ECO:0007669"/>
    <property type="project" value="TreeGrafter"/>
</dbReference>
<keyword evidence="1" id="KW-1133">Transmembrane helix</keyword>
<dbReference type="InterPro" id="IPR004509">
    <property type="entry name" value="Competence_ComEA_HhH"/>
</dbReference>
<evidence type="ECO:0000259" key="2">
    <source>
        <dbReference type="SMART" id="SM00278"/>
    </source>
</evidence>
<dbReference type="NCBIfam" id="TIGR00426">
    <property type="entry name" value="competence protein ComEA helix-hairpin-helix repeat region"/>
    <property type="match status" value="1"/>
</dbReference>